<keyword evidence="1" id="KW-0812">Transmembrane</keyword>
<feature type="transmembrane region" description="Helical" evidence="1">
    <location>
        <begin position="12"/>
        <end position="29"/>
    </location>
</feature>
<dbReference type="PANTHER" id="PTHR12203:SF107">
    <property type="entry name" value="GLYCOSYL TRANSFERASE CAP10 DOMAIN-CONTAINING PROTEIN"/>
    <property type="match status" value="1"/>
</dbReference>
<protein>
    <recommendedName>
        <fullName evidence="2">Glycosyl transferase CAP10 domain-containing protein</fullName>
    </recommendedName>
</protein>
<evidence type="ECO:0000313" key="3">
    <source>
        <dbReference type="EMBL" id="SMQ49735.1"/>
    </source>
</evidence>
<feature type="domain" description="Glycosyl transferase CAP10" evidence="2">
    <location>
        <begin position="167"/>
        <end position="400"/>
    </location>
</feature>
<dbReference type="PANTHER" id="PTHR12203">
    <property type="entry name" value="KDEL LYS-ASP-GLU-LEU CONTAINING - RELATED"/>
    <property type="match status" value="1"/>
</dbReference>
<name>A0A1X7RQP5_ZYMT9</name>
<dbReference type="Pfam" id="PF05686">
    <property type="entry name" value="Glyco_transf_90"/>
    <property type="match status" value="1"/>
</dbReference>
<dbReference type="EMBL" id="LT853695">
    <property type="protein sequence ID" value="SMQ49735.1"/>
    <property type="molecule type" value="Genomic_DNA"/>
</dbReference>
<gene>
    <name evidence="3" type="ORF">ZT3D7_G4886</name>
</gene>
<evidence type="ECO:0000259" key="2">
    <source>
        <dbReference type="SMART" id="SM00672"/>
    </source>
</evidence>
<dbReference type="AlphaFoldDB" id="A0A1X7RQP5"/>
<evidence type="ECO:0000313" key="4">
    <source>
        <dbReference type="Proteomes" id="UP000215127"/>
    </source>
</evidence>
<dbReference type="Proteomes" id="UP000215127">
    <property type="component" value="Chromosome 4"/>
</dbReference>
<keyword evidence="1" id="KW-1133">Transmembrane helix</keyword>
<sequence length="425" mass="49191">MSRWPWPRRSSFFLTVLAIHALLVIYWFSRDDTAVSSPPSPLTQPLEITTHCLTSFPSLYHEIDRSIHLWKTTKNHTLTPTDASISWHPTGPLDGGALRILIHNNHLRILESRNAFRDPVFRERALGVLHLLHRALQSTDEVLPTIETAIVLQDISYPPTEDGTHSFWTFARPYSDVHFNRTAESEGEILRYERYLSAETFARVWVIPNFDFWATASIGKFDDMRQRAREHDWPFEEKIPQLVWRGTQWTNPTIRSALVNITKGKDWADAAYTSPSSSENHISMPDMCAYAMTIHTEGFSYSGRLTHLLSCASLPFIHNLTYTTHYYHLLRSEGAEQNYVPVRDDFSDLSQKVEYYLSHPDEAQRIISNHLATFRERYLTTQATDCYFMHLIKGYASVSFTPEIDHFALPGRDFHAFIDHPEDFS</sequence>
<organism evidence="3 4">
    <name type="scientific">Zymoseptoria tritici (strain ST99CH_3D7)</name>
    <dbReference type="NCBI Taxonomy" id="1276538"/>
    <lineage>
        <taxon>Eukaryota</taxon>
        <taxon>Fungi</taxon>
        <taxon>Dikarya</taxon>
        <taxon>Ascomycota</taxon>
        <taxon>Pezizomycotina</taxon>
        <taxon>Dothideomycetes</taxon>
        <taxon>Dothideomycetidae</taxon>
        <taxon>Mycosphaerellales</taxon>
        <taxon>Mycosphaerellaceae</taxon>
        <taxon>Zymoseptoria</taxon>
    </lineage>
</organism>
<dbReference type="InterPro" id="IPR051091">
    <property type="entry name" value="O-Glucosyltr/Glycosyltrsf_90"/>
</dbReference>
<keyword evidence="1" id="KW-0472">Membrane</keyword>
<dbReference type="InterPro" id="IPR006598">
    <property type="entry name" value="CAP10"/>
</dbReference>
<reference evidence="3 4" key="1">
    <citation type="submission" date="2016-06" db="EMBL/GenBank/DDBJ databases">
        <authorList>
            <person name="Kjaerup R.B."/>
            <person name="Dalgaard T.S."/>
            <person name="Juul-Madsen H.R."/>
        </authorList>
    </citation>
    <scope>NUCLEOTIDE SEQUENCE [LARGE SCALE GENOMIC DNA]</scope>
</reference>
<accession>A0A1X7RQP5</accession>
<evidence type="ECO:0000256" key="1">
    <source>
        <dbReference type="SAM" id="Phobius"/>
    </source>
</evidence>
<dbReference type="SMART" id="SM00672">
    <property type="entry name" value="CAP10"/>
    <property type="match status" value="1"/>
</dbReference>
<proteinExistence type="predicted"/>
<keyword evidence="4" id="KW-1185">Reference proteome</keyword>